<dbReference type="CDD" id="cd09917">
    <property type="entry name" value="F-box_SF"/>
    <property type="match status" value="1"/>
</dbReference>
<reference evidence="3 4" key="1">
    <citation type="submission" date="2016-10" db="EMBL/GenBank/DDBJ databases">
        <title>Genome sequence of the basidiomycete white-rot fungus Trametes pubescens.</title>
        <authorList>
            <person name="Makela M.R."/>
            <person name="Granchi Z."/>
            <person name="Peng M."/>
            <person name="De Vries R.P."/>
            <person name="Grigoriev I."/>
            <person name="Riley R."/>
            <person name="Hilden K."/>
        </authorList>
    </citation>
    <scope>NUCLEOTIDE SEQUENCE [LARGE SCALE GENOMIC DNA]</scope>
    <source>
        <strain evidence="3 4">FBCC735</strain>
    </source>
</reference>
<proteinExistence type="predicted"/>
<feature type="region of interest" description="Disordered" evidence="1">
    <location>
        <begin position="20"/>
        <end position="48"/>
    </location>
</feature>
<dbReference type="OrthoDB" id="2322499at2759"/>
<evidence type="ECO:0000259" key="2">
    <source>
        <dbReference type="PROSITE" id="PS50181"/>
    </source>
</evidence>
<dbReference type="InterPro" id="IPR036047">
    <property type="entry name" value="F-box-like_dom_sf"/>
</dbReference>
<dbReference type="OMA" id="WANIEET"/>
<protein>
    <recommendedName>
        <fullName evidence="2">F-box domain-containing protein</fullName>
    </recommendedName>
</protein>
<dbReference type="InterPro" id="IPR001810">
    <property type="entry name" value="F-box_dom"/>
</dbReference>
<organism evidence="3 4">
    <name type="scientific">Trametes pubescens</name>
    <name type="common">White-rot fungus</name>
    <dbReference type="NCBI Taxonomy" id="154538"/>
    <lineage>
        <taxon>Eukaryota</taxon>
        <taxon>Fungi</taxon>
        <taxon>Dikarya</taxon>
        <taxon>Basidiomycota</taxon>
        <taxon>Agaricomycotina</taxon>
        <taxon>Agaricomycetes</taxon>
        <taxon>Polyporales</taxon>
        <taxon>Polyporaceae</taxon>
        <taxon>Trametes</taxon>
    </lineage>
</organism>
<keyword evidence="4" id="KW-1185">Reference proteome</keyword>
<dbReference type="Pfam" id="PF00646">
    <property type="entry name" value="F-box"/>
    <property type="match status" value="1"/>
</dbReference>
<dbReference type="Proteomes" id="UP000184267">
    <property type="component" value="Unassembled WGS sequence"/>
</dbReference>
<feature type="domain" description="F-box" evidence="2">
    <location>
        <begin position="54"/>
        <end position="103"/>
    </location>
</feature>
<evidence type="ECO:0000256" key="1">
    <source>
        <dbReference type="SAM" id="MobiDB-lite"/>
    </source>
</evidence>
<gene>
    <name evidence="3" type="ORF">TRAPUB_12433</name>
</gene>
<dbReference type="AlphaFoldDB" id="A0A1M2VU60"/>
<dbReference type="SMART" id="SM00256">
    <property type="entry name" value="FBOX"/>
    <property type="match status" value="1"/>
</dbReference>
<dbReference type="SUPFAM" id="SSF81383">
    <property type="entry name" value="F-box domain"/>
    <property type="match status" value="1"/>
</dbReference>
<dbReference type="PROSITE" id="PS50181">
    <property type="entry name" value="FBOX"/>
    <property type="match status" value="1"/>
</dbReference>
<comment type="caution">
    <text evidence="3">The sequence shown here is derived from an EMBL/GenBank/DDBJ whole genome shotgun (WGS) entry which is preliminary data.</text>
</comment>
<sequence length="717" mass="81363">MPPRKKTKSTRLTLRVRTITSNTASMPPKSDATETKAVAKQPARRHLRGKRGGLRDMLNMPLDVVVEIMRLLHPRDLLNLARTSKSCRELLMSRKYEFLWKAARAGVAGLPDIPPWLSEPAYANLVFFTNCHNCLKPNVHTVYYRFSVRLCKDDCGHQIMNGDAVNSLIQNVKDQVGEHAVKAFLSTAWCRMAPRHIIYFKPQVDAFRLQWNTLTDRDEQIQFVKDCSQTVVARECAAEALHKWVADQTDLRKKELAGLRDARFEAIKTRLRDAGWSKELDAMDDCSFQRLRELPAVRRPTELTDRAWNGMRDDVVSYVQASRDEQLSREQYQRLQKRIRLLRAAFGDHLKESGRLDRLRTTADACEPEAGDLAYLPEFREAIEAPAEVDVSKETFAELLNPWPDLVARWVGQRKAEFEKVMRPALKGTPAADAEGILDLAVATFSCFKCWGVRLRWPAVLNHPCFRPQFPLSWEDLDKAPFDRAICTTNRYRDVFNAQHACVGAHFGRTRNTIRACGQDPDTVTWETMQADVARLMCKLCSTADRCQIFDWVAAAIHDAEHWDDILDPDDVIWQRVPDDQAVQATKLAETLDASTRDEAVYTTGNGQHYLACALCSRSHFKDIASLKEHIKKSHGKKNPVNGVDLFALEESYPRARKGLPPVWMYSVTLAKNAEVKSVVKAGRGFFASGLPSEIAAYYTTLADDLLDSEPVGGWYV</sequence>
<evidence type="ECO:0000313" key="4">
    <source>
        <dbReference type="Proteomes" id="UP000184267"/>
    </source>
</evidence>
<name>A0A1M2VU60_TRAPU</name>
<accession>A0A1M2VU60</accession>
<evidence type="ECO:0000313" key="3">
    <source>
        <dbReference type="EMBL" id="OJT11062.1"/>
    </source>
</evidence>
<dbReference type="EMBL" id="MNAD01000692">
    <property type="protein sequence ID" value="OJT11062.1"/>
    <property type="molecule type" value="Genomic_DNA"/>
</dbReference>